<dbReference type="Pfam" id="PF00621">
    <property type="entry name" value="RhoGEF"/>
    <property type="match status" value="1"/>
</dbReference>
<dbReference type="InterPro" id="IPR011993">
    <property type="entry name" value="PH-like_dom_sf"/>
</dbReference>
<dbReference type="EMBL" id="ASPP01031575">
    <property type="protein sequence ID" value="ETO03860.1"/>
    <property type="molecule type" value="Genomic_DNA"/>
</dbReference>
<dbReference type="Proteomes" id="UP000023152">
    <property type="component" value="Unassembled WGS sequence"/>
</dbReference>
<protein>
    <submittedName>
        <fullName evidence="2">RhoGEF domain-containing protein</fullName>
    </submittedName>
</protein>
<dbReference type="GO" id="GO:0005737">
    <property type="term" value="C:cytoplasm"/>
    <property type="evidence" value="ECO:0007669"/>
    <property type="project" value="TreeGrafter"/>
</dbReference>
<dbReference type="InterPro" id="IPR035899">
    <property type="entry name" value="DBL_dom_sf"/>
</dbReference>
<dbReference type="InterPro" id="IPR051092">
    <property type="entry name" value="FYVE_RhoGEF_PH"/>
</dbReference>
<gene>
    <name evidence="2" type="ORF">RFI_33542</name>
</gene>
<dbReference type="GO" id="GO:0005085">
    <property type="term" value="F:guanyl-nucleotide exchange factor activity"/>
    <property type="evidence" value="ECO:0007669"/>
    <property type="project" value="InterPro"/>
</dbReference>
<organism evidence="2 3">
    <name type="scientific">Reticulomyxa filosa</name>
    <dbReference type="NCBI Taxonomy" id="46433"/>
    <lineage>
        <taxon>Eukaryota</taxon>
        <taxon>Sar</taxon>
        <taxon>Rhizaria</taxon>
        <taxon>Retaria</taxon>
        <taxon>Foraminifera</taxon>
        <taxon>Monothalamids</taxon>
        <taxon>Reticulomyxidae</taxon>
        <taxon>Reticulomyxa</taxon>
    </lineage>
</organism>
<dbReference type="SUPFAM" id="SSF50729">
    <property type="entry name" value="PH domain-like"/>
    <property type="match status" value="1"/>
</dbReference>
<feature type="non-terminal residue" evidence="2">
    <location>
        <position position="1"/>
    </location>
</feature>
<name>X6LT23_RETFI</name>
<dbReference type="SUPFAM" id="SSF48065">
    <property type="entry name" value="DBL homology domain (DH-domain)"/>
    <property type="match status" value="1"/>
</dbReference>
<comment type="caution">
    <text evidence="2">The sequence shown here is derived from an EMBL/GenBank/DDBJ whole genome shotgun (WGS) entry which is preliminary data.</text>
</comment>
<evidence type="ECO:0000313" key="2">
    <source>
        <dbReference type="EMBL" id="ETO03860.1"/>
    </source>
</evidence>
<keyword evidence="3" id="KW-1185">Reference proteome</keyword>
<feature type="domain" description="DH" evidence="1">
    <location>
        <begin position="1"/>
        <end position="37"/>
    </location>
</feature>
<dbReference type="InterPro" id="IPR000219">
    <property type="entry name" value="DH_dom"/>
</dbReference>
<dbReference type="Gene3D" id="1.20.900.10">
    <property type="entry name" value="Dbl homology (DH) domain"/>
    <property type="match status" value="1"/>
</dbReference>
<accession>X6LT23</accession>
<proteinExistence type="predicted"/>
<evidence type="ECO:0000313" key="3">
    <source>
        <dbReference type="Proteomes" id="UP000023152"/>
    </source>
</evidence>
<dbReference type="PROSITE" id="PS50010">
    <property type="entry name" value="DH_2"/>
    <property type="match status" value="1"/>
</dbReference>
<dbReference type="Gene3D" id="2.30.29.30">
    <property type="entry name" value="Pleckstrin-homology domain (PH domain)/Phosphotyrosine-binding domain (PTB)"/>
    <property type="match status" value="1"/>
</dbReference>
<dbReference type="OrthoDB" id="1716625at2759"/>
<sequence length="140" mass="16422">ILLEEIIKNTSSSHPDFQSLEKALEKIKEVSATVNDRMKEYSRREAVSNIEKRFNGTIFLLEPARQFVMEGILSKIERRDDRDYVFFLFTDCLVYGTQSFVGLKFQNLLPIDLAFDIREPSYQDSDNTAFEVYQLFLYVL</sequence>
<evidence type="ECO:0000259" key="1">
    <source>
        <dbReference type="PROSITE" id="PS50010"/>
    </source>
</evidence>
<dbReference type="PANTHER" id="PTHR12673">
    <property type="entry name" value="FACIOGENITAL DYSPLASIA PROTEIN"/>
    <property type="match status" value="1"/>
</dbReference>
<dbReference type="PANTHER" id="PTHR12673:SF159">
    <property type="entry name" value="LD03170P"/>
    <property type="match status" value="1"/>
</dbReference>
<dbReference type="AlphaFoldDB" id="X6LT23"/>
<reference evidence="2 3" key="1">
    <citation type="journal article" date="2013" name="Curr. Biol.">
        <title>The Genome of the Foraminiferan Reticulomyxa filosa.</title>
        <authorList>
            <person name="Glockner G."/>
            <person name="Hulsmann N."/>
            <person name="Schleicher M."/>
            <person name="Noegel A.A."/>
            <person name="Eichinger L."/>
            <person name="Gallinger C."/>
            <person name="Pawlowski J."/>
            <person name="Sierra R."/>
            <person name="Euteneuer U."/>
            <person name="Pillet L."/>
            <person name="Moustafa A."/>
            <person name="Platzer M."/>
            <person name="Groth M."/>
            <person name="Szafranski K."/>
            <person name="Schliwa M."/>
        </authorList>
    </citation>
    <scope>NUCLEOTIDE SEQUENCE [LARGE SCALE GENOMIC DNA]</scope>
</reference>